<dbReference type="PRINTS" id="PR00035">
    <property type="entry name" value="HTHGNTR"/>
</dbReference>
<evidence type="ECO:0000256" key="2">
    <source>
        <dbReference type="ARBA" id="ARBA00023125"/>
    </source>
</evidence>
<organism evidence="6 7">
    <name type="scientific">Minwuia thermotolerans</name>
    <dbReference type="NCBI Taxonomy" id="2056226"/>
    <lineage>
        <taxon>Bacteria</taxon>
        <taxon>Pseudomonadati</taxon>
        <taxon>Pseudomonadota</taxon>
        <taxon>Alphaproteobacteria</taxon>
        <taxon>Minwuiales</taxon>
        <taxon>Minwuiaceae</taxon>
        <taxon>Minwuia</taxon>
    </lineage>
</organism>
<dbReference type="Pfam" id="PF00027">
    <property type="entry name" value="cNMP_binding"/>
    <property type="match status" value="1"/>
</dbReference>
<dbReference type="InterPro" id="IPR018490">
    <property type="entry name" value="cNMP-bd_dom_sf"/>
</dbReference>
<protein>
    <submittedName>
        <fullName evidence="6">Crp/Fnr family transcriptional regulator</fullName>
    </submittedName>
</protein>
<evidence type="ECO:0000256" key="3">
    <source>
        <dbReference type="ARBA" id="ARBA00023163"/>
    </source>
</evidence>
<feature type="domain" description="HTH crp-type" evidence="5">
    <location>
        <begin position="156"/>
        <end position="228"/>
    </location>
</feature>
<dbReference type="GO" id="GO:0003700">
    <property type="term" value="F:DNA-binding transcription factor activity"/>
    <property type="evidence" value="ECO:0007669"/>
    <property type="project" value="InterPro"/>
</dbReference>
<dbReference type="InterPro" id="IPR000595">
    <property type="entry name" value="cNMP-bd_dom"/>
</dbReference>
<name>A0A2M9G1P9_9PROT</name>
<dbReference type="Pfam" id="PF13545">
    <property type="entry name" value="HTH_Crp_2"/>
    <property type="match status" value="1"/>
</dbReference>
<dbReference type="GO" id="GO:0003677">
    <property type="term" value="F:DNA binding"/>
    <property type="evidence" value="ECO:0007669"/>
    <property type="project" value="UniProtKB-KW"/>
</dbReference>
<gene>
    <name evidence="6" type="ORF">CVT23_11085</name>
</gene>
<dbReference type="InterPro" id="IPR014710">
    <property type="entry name" value="RmlC-like_jellyroll"/>
</dbReference>
<dbReference type="InterPro" id="IPR012318">
    <property type="entry name" value="HTH_CRP"/>
</dbReference>
<dbReference type="EMBL" id="PHIG01000032">
    <property type="protein sequence ID" value="PJK29594.1"/>
    <property type="molecule type" value="Genomic_DNA"/>
</dbReference>
<keyword evidence="1" id="KW-0805">Transcription regulation</keyword>
<keyword evidence="2" id="KW-0238">DNA-binding</keyword>
<dbReference type="PROSITE" id="PS50042">
    <property type="entry name" value="CNMP_BINDING_3"/>
    <property type="match status" value="1"/>
</dbReference>
<dbReference type="GO" id="GO:0005829">
    <property type="term" value="C:cytosol"/>
    <property type="evidence" value="ECO:0007669"/>
    <property type="project" value="TreeGrafter"/>
</dbReference>
<evidence type="ECO:0000313" key="7">
    <source>
        <dbReference type="Proteomes" id="UP000229498"/>
    </source>
</evidence>
<evidence type="ECO:0000259" key="4">
    <source>
        <dbReference type="PROSITE" id="PS50042"/>
    </source>
</evidence>
<keyword evidence="3" id="KW-0804">Transcription</keyword>
<comment type="caution">
    <text evidence="6">The sequence shown here is derived from an EMBL/GenBank/DDBJ whole genome shotgun (WGS) entry which is preliminary data.</text>
</comment>
<feature type="domain" description="Cyclic nucleotide-binding" evidence="4">
    <location>
        <begin position="22"/>
        <end position="125"/>
    </location>
</feature>
<sequence>MRGGSVGMSQQQTIGSLAGCELLKGLPEAEVATLERRCTWRRFKNGEQVLDRNSDSRDVMFVVEGQVQIVNYSTSGREIAYATVRQGGYFGELAAIDGLPRSASAVAQGTCVLAQIAPQVFMDFVISRPEASMALLHRLAKIIRTCDERIMDLSTLGAVQRVYLELLRLAEADPVTPETWVIYPLPTQSNIAARASTTRETVARVISQLSQEGLVKKKGKSLYIWDRDALAIRADKLTTPELTPR</sequence>
<dbReference type="PANTHER" id="PTHR24567:SF74">
    <property type="entry name" value="HTH-TYPE TRANSCRIPTIONAL REGULATOR ARCR"/>
    <property type="match status" value="1"/>
</dbReference>
<dbReference type="InterPro" id="IPR050397">
    <property type="entry name" value="Env_Response_Regulators"/>
</dbReference>
<dbReference type="PROSITE" id="PS51257">
    <property type="entry name" value="PROKAR_LIPOPROTEIN"/>
    <property type="match status" value="1"/>
</dbReference>
<dbReference type="PROSITE" id="PS51063">
    <property type="entry name" value="HTH_CRP_2"/>
    <property type="match status" value="1"/>
</dbReference>
<evidence type="ECO:0000259" key="5">
    <source>
        <dbReference type="PROSITE" id="PS51063"/>
    </source>
</evidence>
<proteinExistence type="predicted"/>
<keyword evidence="7" id="KW-1185">Reference proteome</keyword>
<dbReference type="AlphaFoldDB" id="A0A2M9G1P9"/>
<dbReference type="InterPro" id="IPR000524">
    <property type="entry name" value="Tscrpt_reg_HTH_GntR"/>
</dbReference>
<dbReference type="SUPFAM" id="SSF46785">
    <property type="entry name" value="Winged helix' DNA-binding domain"/>
    <property type="match status" value="1"/>
</dbReference>
<dbReference type="InterPro" id="IPR036390">
    <property type="entry name" value="WH_DNA-bd_sf"/>
</dbReference>
<dbReference type="PANTHER" id="PTHR24567">
    <property type="entry name" value="CRP FAMILY TRANSCRIPTIONAL REGULATORY PROTEIN"/>
    <property type="match status" value="1"/>
</dbReference>
<dbReference type="SMART" id="SM00419">
    <property type="entry name" value="HTH_CRP"/>
    <property type="match status" value="1"/>
</dbReference>
<dbReference type="InterPro" id="IPR036388">
    <property type="entry name" value="WH-like_DNA-bd_sf"/>
</dbReference>
<evidence type="ECO:0000313" key="6">
    <source>
        <dbReference type="EMBL" id="PJK29594.1"/>
    </source>
</evidence>
<dbReference type="OrthoDB" id="3182344at2"/>
<dbReference type="SUPFAM" id="SSF51206">
    <property type="entry name" value="cAMP-binding domain-like"/>
    <property type="match status" value="1"/>
</dbReference>
<dbReference type="Gene3D" id="1.10.10.10">
    <property type="entry name" value="Winged helix-like DNA-binding domain superfamily/Winged helix DNA-binding domain"/>
    <property type="match status" value="1"/>
</dbReference>
<reference evidence="6 7" key="1">
    <citation type="submission" date="2017-11" db="EMBL/GenBank/DDBJ databases">
        <title>Draft genome sequence of Rhizobiales bacterium SY3-13.</title>
        <authorList>
            <person name="Sun C."/>
        </authorList>
    </citation>
    <scope>NUCLEOTIDE SEQUENCE [LARGE SCALE GENOMIC DNA]</scope>
    <source>
        <strain evidence="6 7">SY3-13</strain>
    </source>
</reference>
<dbReference type="SMART" id="SM00100">
    <property type="entry name" value="cNMP"/>
    <property type="match status" value="1"/>
</dbReference>
<dbReference type="CDD" id="cd00038">
    <property type="entry name" value="CAP_ED"/>
    <property type="match status" value="1"/>
</dbReference>
<evidence type="ECO:0000256" key="1">
    <source>
        <dbReference type="ARBA" id="ARBA00023015"/>
    </source>
</evidence>
<accession>A0A2M9G1P9</accession>
<dbReference type="Gene3D" id="2.60.120.10">
    <property type="entry name" value="Jelly Rolls"/>
    <property type="match status" value="1"/>
</dbReference>
<dbReference type="Proteomes" id="UP000229498">
    <property type="component" value="Unassembled WGS sequence"/>
</dbReference>